<keyword evidence="2" id="KW-0812">Transmembrane</keyword>
<evidence type="ECO:0000313" key="3">
    <source>
        <dbReference type="EMBL" id="MCA6064896.1"/>
    </source>
</evidence>
<protein>
    <submittedName>
        <fullName evidence="3">Uncharacterized protein</fullName>
    </submittedName>
</protein>
<feature type="region of interest" description="Disordered" evidence="1">
    <location>
        <begin position="234"/>
        <end position="258"/>
    </location>
</feature>
<name>A0ABS7ZTA3_9GAMM</name>
<keyword evidence="2" id="KW-0472">Membrane</keyword>
<gene>
    <name evidence="3" type="ORF">I9W95_14885</name>
</gene>
<proteinExistence type="predicted"/>
<reference evidence="3 4" key="1">
    <citation type="submission" date="2020-12" db="EMBL/GenBank/DDBJ databases">
        <title>Novel Thalassolituus-related marine hydrocarbonoclastic bacteria mediated algae-derived hydrocarbons mineralization in twilight zone of the northern South China Sea.</title>
        <authorList>
            <person name="Dong C."/>
        </authorList>
    </citation>
    <scope>NUCLEOTIDE SEQUENCE [LARGE SCALE GENOMIC DNA]</scope>
    <source>
        <strain evidence="3 4">IMCC1826</strain>
    </source>
</reference>
<evidence type="ECO:0000313" key="4">
    <source>
        <dbReference type="Proteomes" id="UP000714380"/>
    </source>
</evidence>
<feature type="transmembrane region" description="Helical" evidence="2">
    <location>
        <begin position="6"/>
        <end position="25"/>
    </location>
</feature>
<sequence>MSAIGLVIAIAIPVALVLFGLVIVGRRQQVKDEQKSQARLVRRSADDLLEALEFLIVVDNHKEIQLVVLERVEHLYALYKEALPKGDEKAEQALFDPAPYRQKIEAGRGNRRVMKSDRELRLARRHFGLVIKVLSGLAKKRVISETAMLEYRRYLRLTLMEKEVDTYTAQGDVAAGRGDVVTAGSYYKAAKKLLIEFDLQYPEKNEKIRALSKRSASLYNGGKEHEEASLAKALAKEEVKEESNEFGIPNNPNEKRRY</sequence>
<evidence type="ECO:0000256" key="2">
    <source>
        <dbReference type="SAM" id="Phobius"/>
    </source>
</evidence>
<dbReference type="Proteomes" id="UP000714380">
    <property type="component" value="Unassembled WGS sequence"/>
</dbReference>
<keyword evidence="4" id="KW-1185">Reference proteome</keyword>
<comment type="caution">
    <text evidence="3">The sequence shown here is derived from an EMBL/GenBank/DDBJ whole genome shotgun (WGS) entry which is preliminary data.</text>
</comment>
<dbReference type="EMBL" id="JAEDAH010000095">
    <property type="protein sequence ID" value="MCA6064896.1"/>
    <property type="molecule type" value="Genomic_DNA"/>
</dbReference>
<organism evidence="3 4">
    <name type="scientific">Thalassolituus marinus</name>
    <dbReference type="NCBI Taxonomy" id="671053"/>
    <lineage>
        <taxon>Bacteria</taxon>
        <taxon>Pseudomonadati</taxon>
        <taxon>Pseudomonadota</taxon>
        <taxon>Gammaproteobacteria</taxon>
        <taxon>Oceanospirillales</taxon>
        <taxon>Oceanospirillaceae</taxon>
        <taxon>Thalassolituus</taxon>
    </lineage>
</organism>
<feature type="compositionally biased region" description="Basic and acidic residues" evidence="1">
    <location>
        <begin position="234"/>
        <end position="243"/>
    </location>
</feature>
<keyword evidence="2" id="KW-1133">Transmembrane helix</keyword>
<evidence type="ECO:0000256" key="1">
    <source>
        <dbReference type="SAM" id="MobiDB-lite"/>
    </source>
</evidence>
<dbReference type="RefSeq" id="WP_225676309.1">
    <property type="nucleotide sequence ID" value="NZ_JAEDAH010000095.1"/>
</dbReference>
<accession>A0ABS7ZTA3</accession>